<reference evidence="2 3" key="1">
    <citation type="journal article" date="2024" name="J Genomics">
        <title>Draft genome sequencing and assembly of Favolaschia claudopus CIRM-BRFM 2984 isolated from oak limbs.</title>
        <authorList>
            <person name="Navarro D."/>
            <person name="Drula E."/>
            <person name="Chaduli D."/>
            <person name="Cazenave R."/>
            <person name="Ahrendt S."/>
            <person name="Wang J."/>
            <person name="Lipzen A."/>
            <person name="Daum C."/>
            <person name="Barry K."/>
            <person name="Grigoriev I.V."/>
            <person name="Favel A."/>
            <person name="Rosso M.N."/>
            <person name="Martin F."/>
        </authorList>
    </citation>
    <scope>NUCLEOTIDE SEQUENCE [LARGE SCALE GENOMIC DNA]</scope>
    <source>
        <strain evidence="2 3">CIRM-BRFM 2984</strain>
    </source>
</reference>
<keyword evidence="3" id="KW-1185">Reference proteome</keyword>
<protein>
    <submittedName>
        <fullName evidence="2">54S ribosomal protein L16, mitochondrial</fullName>
    </submittedName>
</protein>
<evidence type="ECO:0000313" key="2">
    <source>
        <dbReference type="EMBL" id="KAK7058183.1"/>
    </source>
</evidence>
<dbReference type="Proteomes" id="UP001362999">
    <property type="component" value="Unassembled WGS sequence"/>
</dbReference>
<dbReference type="AlphaFoldDB" id="A0AAW0E1Q3"/>
<gene>
    <name evidence="2" type="ORF">R3P38DRAFT_3253163</name>
</gene>
<accession>A0AAW0E1Q3</accession>
<evidence type="ECO:0000313" key="3">
    <source>
        <dbReference type="Proteomes" id="UP001362999"/>
    </source>
</evidence>
<name>A0AAW0E1Q3_9AGAR</name>
<keyword evidence="2" id="KW-0687">Ribonucleoprotein</keyword>
<sequence length="456" mass="50119">MDTKVPLPSQDLPVPASTGMEESIRRKRCKKLKVFRKLAVTALLLWVGSRYLRLQSPISFKEDDDEHWPIPKDMSADCASWSDTVETDPDITEEFPYSAEAAFELPVSADTLFLISRSHGRRPFSSGNINYVQSDEVSDSIKVDVTAYFWHEKYLDASKACLLKRDDEHTGVGIFTKWDEPRRRHRHEHQKLRFDVRVTFPRTEDDSPLDINRFFTDLEIYSQTFADLSNVAFGHLGLRSSLAGVRAESLTARNATIASSLGPIKIQSLVASEAYLATSLAPIEGTFNGSHITLTTSNAPIKVDINLSHESDHDKAQLRMNTQNAPIDATLNLLSSKDESGFDVIAHTAHGRLGLDVVSAPLNSNLALHATTAIAPAYVGLPVTYEGSFYAETSLGSVTVAIDGEAEDPAGKGRKRIANSEGNRGRSSGKVGWSEEGMERGEVTVVTSLSAVEIKL</sequence>
<feature type="region of interest" description="Disordered" evidence="1">
    <location>
        <begin position="407"/>
        <end position="434"/>
    </location>
</feature>
<dbReference type="GO" id="GO:0005840">
    <property type="term" value="C:ribosome"/>
    <property type="evidence" value="ECO:0007669"/>
    <property type="project" value="UniProtKB-KW"/>
</dbReference>
<comment type="caution">
    <text evidence="2">The sequence shown here is derived from an EMBL/GenBank/DDBJ whole genome shotgun (WGS) entry which is preliminary data.</text>
</comment>
<dbReference type="EMBL" id="JAWWNJ010000004">
    <property type="protein sequence ID" value="KAK7058183.1"/>
    <property type="molecule type" value="Genomic_DNA"/>
</dbReference>
<organism evidence="2 3">
    <name type="scientific">Favolaschia claudopus</name>
    <dbReference type="NCBI Taxonomy" id="2862362"/>
    <lineage>
        <taxon>Eukaryota</taxon>
        <taxon>Fungi</taxon>
        <taxon>Dikarya</taxon>
        <taxon>Basidiomycota</taxon>
        <taxon>Agaricomycotina</taxon>
        <taxon>Agaricomycetes</taxon>
        <taxon>Agaricomycetidae</taxon>
        <taxon>Agaricales</taxon>
        <taxon>Marasmiineae</taxon>
        <taxon>Mycenaceae</taxon>
        <taxon>Favolaschia</taxon>
    </lineage>
</organism>
<evidence type="ECO:0000256" key="1">
    <source>
        <dbReference type="SAM" id="MobiDB-lite"/>
    </source>
</evidence>
<proteinExistence type="predicted"/>
<keyword evidence="2" id="KW-0689">Ribosomal protein</keyword>